<dbReference type="Pfam" id="PF03963">
    <property type="entry name" value="FlgD"/>
    <property type="match status" value="1"/>
</dbReference>
<sequence length="311" mass="34784">MSDTNTVNNSTHIQPHLSYKGKKEFSTELDQNAFMKLMLEQLKQQDPLSPMDNSQFLQQTSMMTMVEKLTKMASLMEQSNNSMLTLREYEALVGRTASYDMQKKDEMTGEVTHEKKSGVIDAVYLDQGKIYFRIQGEQTPVPREWIEGLESKGLSGNSLDNSLKYAEMIGKEVSYTESKQVDKDGNPDTTDDVTSVDEVKNGVIVGFTMKDNAVQFQLDNGTSIKLENIKGMSVKPDNVRMDNTLQYAQMIGYTITYTDSSTQPDGTASTSELTGVIKAVSMKNGLIEFVLDDDKKVKLNQIIGYEAQAYA</sequence>
<dbReference type="Proteomes" id="UP000012081">
    <property type="component" value="Unassembled WGS sequence"/>
</dbReference>
<proteinExistence type="inferred from homology"/>
<dbReference type="GeneID" id="89497738"/>
<dbReference type="InterPro" id="IPR005648">
    <property type="entry name" value="FlgD"/>
</dbReference>
<dbReference type="OrthoDB" id="280334at2"/>
<comment type="caution">
    <text evidence="4">The sequence shown here is derived from an EMBL/GenBank/DDBJ whole genome shotgun (WGS) entry which is preliminary data.</text>
</comment>
<protein>
    <recommendedName>
        <fullName evidence="3">Basal-body rod modification protein FlgD</fullName>
    </recommendedName>
</protein>
<evidence type="ECO:0000256" key="3">
    <source>
        <dbReference type="RuleBase" id="RU362076"/>
    </source>
</evidence>
<evidence type="ECO:0000313" key="4">
    <source>
        <dbReference type="EMBL" id="EMT52201.1"/>
    </source>
</evidence>
<evidence type="ECO:0000256" key="1">
    <source>
        <dbReference type="ARBA" id="ARBA00010577"/>
    </source>
</evidence>
<organism evidence="4 5">
    <name type="scientific">Brevibacillus borstelensis AK1</name>
    <dbReference type="NCBI Taxonomy" id="1300222"/>
    <lineage>
        <taxon>Bacteria</taxon>
        <taxon>Bacillati</taxon>
        <taxon>Bacillota</taxon>
        <taxon>Bacilli</taxon>
        <taxon>Bacillales</taxon>
        <taxon>Paenibacillaceae</taxon>
        <taxon>Brevibacillus</taxon>
    </lineage>
</organism>
<accession>M8DYV2</accession>
<dbReference type="STRING" id="1300222.I532_11129"/>
<gene>
    <name evidence="4" type="ORF">I532_11129</name>
</gene>
<dbReference type="GO" id="GO:0044781">
    <property type="term" value="P:bacterial-type flagellum organization"/>
    <property type="evidence" value="ECO:0007669"/>
    <property type="project" value="UniProtKB-UniRule"/>
</dbReference>
<keyword evidence="5" id="KW-1185">Reference proteome</keyword>
<dbReference type="AlphaFoldDB" id="M8DYV2"/>
<evidence type="ECO:0000313" key="5">
    <source>
        <dbReference type="Proteomes" id="UP000012081"/>
    </source>
</evidence>
<keyword evidence="2 3" id="KW-1005">Bacterial flagellum biogenesis</keyword>
<evidence type="ECO:0000256" key="2">
    <source>
        <dbReference type="ARBA" id="ARBA00022795"/>
    </source>
</evidence>
<dbReference type="PATRIC" id="fig|1300222.3.peg.2316"/>
<comment type="similarity">
    <text evidence="1 3">Belongs to the FlgD family.</text>
</comment>
<dbReference type="RefSeq" id="WP_003388259.1">
    <property type="nucleotide sequence ID" value="NZ_APBN01000004.1"/>
</dbReference>
<name>M8DYV2_9BACL</name>
<dbReference type="EMBL" id="APBN01000004">
    <property type="protein sequence ID" value="EMT52201.1"/>
    <property type="molecule type" value="Genomic_DNA"/>
</dbReference>
<reference evidence="4 5" key="1">
    <citation type="submission" date="2013-03" db="EMBL/GenBank/DDBJ databases">
        <title>Assembly of a new bacterial strain Brevibacillus borstelensis AK1.</title>
        <authorList>
            <person name="Rajan I."/>
            <person name="PoliReddy D."/>
            <person name="Sugumar T."/>
            <person name="Rathinam K."/>
            <person name="Alqarawi S."/>
            <person name="Khalil A.B."/>
            <person name="Sivakumar N."/>
        </authorList>
    </citation>
    <scope>NUCLEOTIDE SEQUENCE [LARGE SCALE GENOMIC DNA]</scope>
    <source>
        <strain evidence="4 5">AK1</strain>
    </source>
</reference>
<comment type="function">
    <text evidence="3">Required for flagellar hook formation. May act as a scaffolding protein.</text>
</comment>